<keyword evidence="4 5" id="KW-0472">Membrane</keyword>
<protein>
    <recommendedName>
        <fullName evidence="7">Isoprenylcysteine carboxylmethyltransferase family protein</fullName>
    </recommendedName>
</protein>
<dbReference type="Pfam" id="PF04191">
    <property type="entry name" value="PEMT"/>
    <property type="match status" value="1"/>
</dbReference>
<reference evidence="6" key="1">
    <citation type="submission" date="2018-06" db="EMBL/GenBank/DDBJ databases">
        <authorList>
            <person name="Zhirakovskaya E."/>
        </authorList>
    </citation>
    <scope>NUCLEOTIDE SEQUENCE</scope>
</reference>
<name>A0A3B1A274_9ZZZZ</name>
<dbReference type="InterPro" id="IPR052527">
    <property type="entry name" value="Metal_cation-efflux_comp"/>
</dbReference>
<keyword evidence="3 5" id="KW-1133">Transmembrane helix</keyword>
<dbReference type="GO" id="GO:0012505">
    <property type="term" value="C:endomembrane system"/>
    <property type="evidence" value="ECO:0007669"/>
    <property type="project" value="UniProtKB-SubCell"/>
</dbReference>
<comment type="subcellular location">
    <subcellularLocation>
        <location evidence="1">Endomembrane system</location>
        <topology evidence="1">Multi-pass membrane protein</topology>
    </subcellularLocation>
</comment>
<accession>A0A3B1A274</accession>
<evidence type="ECO:0008006" key="7">
    <source>
        <dbReference type="Google" id="ProtNLM"/>
    </source>
</evidence>
<dbReference type="Gene3D" id="1.20.120.1630">
    <property type="match status" value="1"/>
</dbReference>
<dbReference type="PANTHER" id="PTHR43847:SF1">
    <property type="entry name" value="BLL3993 PROTEIN"/>
    <property type="match status" value="1"/>
</dbReference>
<dbReference type="InterPro" id="IPR007318">
    <property type="entry name" value="Phopholipid_MeTrfase"/>
</dbReference>
<dbReference type="AlphaFoldDB" id="A0A3B1A274"/>
<dbReference type="PANTHER" id="PTHR43847">
    <property type="entry name" value="BLL3993 PROTEIN"/>
    <property type="match status" value="1"/>
</dbReference>
<feature type="transmembrane region" description="Helical" evidence="5">
    <location>
        <begin position="114"/>
        <end position="132"/>
    </location>
</feature>
<evidence type="ECO:0000256" key="5">
    <source>
        <dbReference type="SAM" id="Phobius"/>
    </source>
</evidence>
<organism evidence="6">
    <name type="scientific">hydrothermal vent metagenome</name>
    <dbReference type="NCBI Taxonomy" id="652676"/>
    <lineage>
        <taxon>unclassified sequences</taxon>
        <taxon>metagenomes</taxon>
        <taxon>ecological metagenomes</taxon>
    </lineage>
</organism>
<evidence type="ECO:0000256" key="2">
    <source>
        <dbReference type="ARBA" id="ARBA00022692"/>
    </source>
</evidence>
<feature type="transmembrane region" description="Helical" evidence="5">
    <location>
        <begin position="43"/>
        <end position="63"/>
    </location>
</feature>
<sequence>MTIDAAHSSLWRTANIYFGSSLVLGFALNYYHTFNFGPLSGSTTLHMIGAPLLVIGSLVILYSKQALSKQEQPSEPGVATTVIIDSGMFGHSRNPLYTGLTICYCGLSFAIDNAWLLALLPITLVAVQIVLIKPEERYLEQKFGDEYRAYKRRVRRWI</sequence>
<proteinExistence type="predicted"/>
<evidence type="ECO:0000256" key="1">
    <source>
        <dbReference type="ARBA" id="ARBA00004127"/>
    </source>
</evidence>
<evidence type="ECO:0000256" key="3">
    <source>
        <dbReference type="ARBA" id="ARBA00022989"/>
    </source>
</evidence>
<evidence type="ECO:0000256" key="4">
    <source>
        <dbReference type="ARBA" id="ARBA00023136"/>
    </source>
</evidence>
<feature type="transmembrane region" description="Helical" evidence="5">
    <location>
        <begin position="14"/>
        <end position="31"/>
    </location>
</feature>
<evidence type="ECO:0000313" key="6">
    <source>
        <dbReference type="EMBL" id="VAW87814.1"/>
    </source>
</evidence>
<gene>
    <name evidence="6" type="ORF">MNBD_GAMMA17-549</name>
</gene>
<dbReference type="EMBL" id="UOFQ01000077">
    <property type="protein sequence ID" value="VAW87814.1"/>
    <property type="molecule type" value="Genomic_DNA"/>
</dbReference>
<keyword evidence="2 5" id="KW-0812">Transmembrane</keyword>